<accession>A0A8R7NVD4</accession>
<evidence type="ECO:0000313" key="1">
    <source>
        <dbReference type="EnsemblPlants" id="TuG1812G0100000306.01.T01"/>
    </source>
</evidence>
<reference evidence="1" key="2">
    <citation type="submission" date="2018-03" db="EMBL/GenBank/DDBJ databases">
        <title>The Triticum urartu genome reveals the dynamic nature of wheat genome evolution.</title>
        <authorList>
            <person name="Ling H."/>
            <person name="Ma B."/>
            <person name="Shi X."/>
            <person name="Liu H."/>
            <person name="Dong L."/>
            <person name="Sun H."/>
            <person name="Cao Y."/>
            <person name="Gao Q."/>
            <person name="Zheng S."/>
            <person name="Li Y."/>
            <person name="Yu Y."/>
            <person name="Du H."/>
            <person name="Qi M."/>
            <person name="Li Y."/>
            <person name="Yu H."/>
            <person name="Cui Y."/>
            <person name="Wang N."/>
            <person name="Chen C."/>
            <person name="Wu H."/>
            <person name="Zhao Y."/>
            <person name="Zhang J."/>
            <person name="Li Y."/>
            <person name="Zhou W."/>
            <person name="Zhang B."/>
            <person name="Hu W."/>
            <person name="Eijk M."/>
            <person name="Tang J."/>
            <person name="Witsenboer H."/>
            <person name="Zhao S."/>
            <person name="Li Z."/>
            <person name="Zhang A."/>
            <person name="Wang D."/>
            <person name="Liang C."/>
        </authorList>
    </citation>
    <scope>NUCLEOTIDE SEQUENCE [LARGE SCALE GENOMIC DNA]</scope>
    <source>
        <strain evidence="1">cv. G1812</strain>
    </source>
</reference>
<dbReference type="EnsemblPlants" id="TuG1812G0100000306.01.T01">
    <property type="protein sequence ID" value="TuG1812G0100000306.01.T01"/>
    <property type="gene ID" value="TuG1812G0100000306.01"/>
</dbReference>
<dbReference type="AlphaFoldDB" id="A0A8R7NVD4"/>
<evidence type="ECO:0000313" key="2">
    <source>
        <dbReference type="Proteomes" id="UP000015106"/>
    </source>
</evidence>
<dbReference type="Proteomes" id="UP000015106">
    <property type="component" value="Chromosome 1"/>
</dbReference>
<keyword evidence="2" id="KW-1185">Reference proteome</keyword>
<reference evidence="1" key="3">
    <citation type="submission" date="2022-06" db="UniProtKB">
        <authorList>
            <consortium name="EnsemblPlants"/>
        </authorList>
    </citation>
    <scope>IDENTIFICATION</scope>
</reference>
<organism evidence="1 2">
    <name type="scientific">Triticum urartu</name>
    <name type="common">Red wild einkorn</name>
    <name type="synonym">Crithodium urartu</name>
    <dbReference type="NCBI Taxonomy" id="4572"/>
    <lineage>
        <taxon>Eukaryota</taxon>
        <taxon>Viridiplantae</taxon>
        <taxon>Streptophyta</taxon>
        <taxon>Embryophyta</taxon>
        <taxon>Tracheophyta</taxon>
        <taxon>Spermatophyta</taxon>
        <taxon>Magnoliopsida</taxon>
        <taxon>Liliopsida</taxon>
        <taxon>Poales</taxon>
        <taxon>Poaceae</taxon>
        <taxon>BOP clade</taxon>
        <taxon>Pooideae</taxon>
        <taxon>Triticodae</taxon>
        <taxon>Triticeae</taxon>
        <taxon>Triticinae</taxon>
        <taxon>Triticum</taxon>
    </lineage>
</organism>
<name>A0A8R7NVD4_TRIUA</name>
<sequence length="125" mass="14174">MPTLANITPAHQIMCEAQASDASATFPIPVRLLLHQPSQRPLEYAGSKVKLDREVHGILVSDICSQYYSITSNVSRYQFYITVRSCRGRIFSNIKIRSKLYIVEWINGTIKLFKFSAMTTLCSVK</sequence>
<protein>
    <submittedName>
        <fullName evidence="1">Uncharacterized protein</fullName>
    </submittedName>
</protein>
<proteinExistence type="predicted"/>
<dbReference type="Gramene" id="TuG1812G0100000306.01.T01">
    <property type="protein sequence ID" value="TuG1812G0100000306.01.T01"/>
    <property type="gene ID" value="TuG1812G0100000306.01"/>
</dbReference>
<reference evidence="2" key="1">
    <citation type="journal article" date="2013" name="Nature">
        <title>Draft genome of the wheat A-genome progenitor Triticum urartu.</title>
        <authorList>
            <person name="Ling H.Q."/>
            <person name="Zhao S."/>
            <person name="Liu D."/>
            <person name="Wang J."/>
            <person name="Sun H."/>
            <person name="Zhang C."/>
            <person name="Fan H."/>
            <person name="Li D."/>
            <person name="Dong L."/>
            <person name="Tao Y."/>
            <person name="Gao C."/>
            <person name="Wu H."/>
            <person name="Li Y."/>
            <person name="Cui Y."/>
            <person name="Guo X."/>
            <person name="Zheng S."/>
            <person name="Wang B."/>
            <person name="Yu K."/>
            <person name="Liang Q."/>
            <person name="Yang W."/>
            <person name="Lou X."/>
            <person name="Chen J."/>
            <person name="Feng M."/>
            <person name="Jian J."/>
            <person name="Zhang X."/>
            <person name="Luo G."/>
            <person name="Jiang Y."/>
            <person name="Liu J."/>
            <person name="Wang Z."/>
            <person name="Sha Y."/>
            <person name="Zhang B."/>
            <person name="Wu H."/>
            <person name="Tang D."/>
            <person name="Shen Q."/>
            <person name="Xue P."/>
            <person name="Zou S."/>
            <person name="Wang X."/>
            <person name="Liu X."/>
            <person name="Wang F."/>
            <person name="Yang Y."/>
            <person name="An X."/>
            <person name="Dong Z."/>
            <person name="Zhang K."/>
            <person name="Zhang X."/>
            <person name="Luo M.C."/>
            <person name="Dvorak J."/>
            <person name="Tong Y."/>
            <person name="Wang J."/>
            <person name="Yang H."/>
            <person name="Li Z."/>
            <person name="Wang D."/>
            <person name="Zhang A."/>
            <person name="Wang J."/>
        </authorList>
    </citation>
    <scope>NUCLEOTIDE SEQUENCE</scope>
    <source>
        <strain evidence="2">cv. G1812</strain>
    </source>
</reference>